<keyword evidence="2" id="KW-1185">Reference proteome</keyword>
<organism evidence="1 2">
    <name type="scientific">Moellerella wisconsensis</name>
    <dbReference type="NCBI Taxonomy" id="158849"/>
    <lineage>
        <taxon>Bacteria</taxon>
        <taxon>Pseudomonadati</taxon>
        <taxon>Pseudomonadota</taxon>
        <taxon>Gammaproteobacteria</taxon>
        <taxon>Enterobacterales</taxon>
        <taxon>Morganellaceae</taxon>
        <taxon>Moellerella</taxon>
    </lineage>
</organism>
<evidence type="ECO:0000313" key="2">
    <source>
        <dbReference type="Proteomes" id="UP000829420"/>
    </source>
</evidence>
<sequence length="1278" mass="143995">MKRLPKIMLVTAALVLIICALLLSGLRFFLPYINDYRTQIAARFEQTSGIPIEIGHLDAAWHSFGPSLTINQVVIRSDMLDADAEKISIELDVWRSLFSLRWRFRDLTFYQLNVDYKVPFDKDSPLDTDQQFGSFDDLFLRKFDNFTLKNSQISFLTPSEQKTTLLLPELSWLNQPGRHRAQGYVSLETINKQHGFLQVKLDLTDKNDILSDGTIYLQADNIDMQPWLSRWLRDNSGLQDANFSLSSWVTLKDSRIQSGLLQLRQGEANWEMDHAAHNLQVNDLLLRMRRQGNGWLFDIPELDTVKTDEYIWPMGSLSVLYLPSSSKYKHHDHWRIRAKNIQLERLSEILPTFSFLTPEMVQDWQHRQPMGLISSFAVDLTPDMPEHTQIDMDWHDVSWKKWKSLPSMNGFSGVLVGDKQRGVVSFSVADGEIDYQPMSDKPMSDKPMFAKPLNITKARGHIFWRVLEDNFELWSDKLDIQATSLWVNGQFRYQQQGQQKPDLNILAGIRLDDAGQAWRYFPQTLMGQDLTDYLTSAIIAGRVDEASLLFRGSPEDFPFYQNNGQFQVFVPLRDATFEYDPHWPAIFNLDIDLNFQRQGLFMSAPTLKLDKAIATDVHADIADYADSMLKINADIAGTGQQIHDYFMLSPMKESIGETLDILQIDGNVAGSLALSIPLEPEKQVVAEGTVKLNHNDIYIKSIDSQLKQVSGQFSFVNGNLTSNTLQGSWFGQPIDLSFTTHEKKKHYQVDIQLAGHWLAEKINAIPENLRQKLQGKIDWQGTVGITIPEHAGTKTALDIQLNSDISQLKHQFSDIDPQLLSKLKTLSAQAQGSTEQLAIYGDIGKLIGFNSEWQLGNQQVSLLKGQVSPWKDTIPQLPKSSLLQIDLPEISDPKWLMLLGQLDIDTPASKAGDMRFDYPHTIKFTTPSITLGGQQWKQLALTVDQTASGFSLQANSPDIRASLNMPHDKYWQLAIDYLYFNPLSTLTPASDKTVNSASQIYHFASWPTLNVLCRECWISGYKLGQITATLQPKGHTLQLTGGTLNNSATQLTLDAIWQSGSENKTQLAGTLQGERFDDTAAYYGVLVPIIESPYVIEFDVNWRDTPWSPDVSSLNGLLTAKLGKGAISEMGGGNAGRLLRLMSFDALLRKLRFDFRDTFSNDFNFDSIKATAKLTKGVLSTENTLIDGLIADIKLSGQINLLQRKINMEVVVTPELSATVGVATAFAVNPIVGAAVFAASKVFGPLWSKISVIRYHITGSLDEPKIDEVLRQLKENEK</sequence>
<dbReference type="Proteomes" id="UP000829420">
    <property type="component" value="Chromosome"/>
</dbReference>
<accession>A0ACD3Y8I7</accession>
<name>A0ACD3Y8I7_9GAMM</name>
<reference evidence="1" key="1">
    <citation type="submission" date="2022-03" db="EMBL/GenBank/DDBJ databases">
        <title>ESBL-producing Moellerella wisconsensis and Escherichia marmotae isolated from wild game meat.</title>
        <authorList>
            <person name="Biggel M."/>
        </authorList>
    </citation>
    <scope>NUCLEOTIDE SEQUENCE</scope>
    <source>
        <strain evidence="1">W1</strain>
    </source>
</reference>
<dbReference type="EMBL" id="CP093255">
    <property type="protein sequence ID" value="UNH39295.1"/>
    <property type="molecule type" value="Genomic_DNA"/>
</dbReference>
<protein>
    <submittedName>
        <fullName evidence="1">AsmA2 domain-containing protein YhdP</fullName>
    </submittedName>
</protein>
<gene>
    <name evidence="1" type="primary">yhdP</name>
    <name evidence="1" type="ORF">MNY70_02075</name>
</gene>
<proteinExistence type="predicted"/>
<evidence type="ECO:0000313" key="1">
    <source>
        <dbReference type="EMBL" id="UNH39295.1"/>
    </source>
</evidence>